<reference evidence="1 2" key="1">
    <citation type="submission" date="2018-06" db="EMBL/GenBank/DDBJ databases">
        <authorList>
            <consortium name="Pathogen Informatics"/>
            <person name="Doyle S."/>
        </authorList>
    </citation>
    <scope>NUCLEOTIDE SEQUENCE [LARGE SCALE GENOMIC DNA]</scope>
    <source>
        <strain evidence="1 2">NCTC11661</strain>
    </source>
</reference>
<dbReference type="EMBL" id="UFTJ01000005">
    <property type="protein sequence ID" value="SUV53215.1"/>
    <property type="molecule type" value="Genomic_DNA"/>
</dbReference>
<dbReference type="Gene3D" id="2.180.10.10">
    <property type="entry name" value="RHS repeat-associated core"/>
    <property type="match status" value="1"/>
</dbReference>
<name>A0A380ZW28_9FLAO</name>
<organism evidence="1 2">
    <name type="scientific">Bergeyella zoohelcum</name>
    <dbReference type="NCBI Taxonomy" id="1015"/>
    <lineage>
        <taxon>Bacteria</taxon>
        <taxon>Pseudomonadati</taxon>
        <taxon>Bacteroidota</taxon>
        <taxon>Flavobacteriia</taxon>
        <taxon>Flavobacteriales</taxon>
        <taxon>Weeksellaceae</taxon>
        <taxon>Bergeyella</taxon>
    </lineage>
</organism>
<evidence type="ECO:0000313" key="2">
    <source>
        <dbReference type="Proteomes" id="UP000255515"/>
    </source>
</evidence>
<proteinExistence type="predicted"/>
<sequence>MAVYHYYIDGERIASRVNYLLPSSPTSTKNENTASAEDLLQRLKDSNLPTEIEVDIYTDRNVVNRGLYYLHNDHLGTSSFVTDGDGDPTQFYLNFPFGETLYEQQNTNAYENPYKLNAKELDDETGLYYYGARYYDPRIGMWLSVDPLAEKFPAWSPYHYAYDNPVRFIDPDGRQGVDWYENKKTKEIHWRNGSGTIAGHTHLGDSFTRGNLHYAANGYIYDDSVAGGGKPIENGRLNNIESITMVHPKAIASRNIAKARSELYAAQNAFWGTKPDAVSLSVNGGIGGIFFNVSGEVGIAVNLWGGDIGLFGGFSGGLGVNPEMPGLKGGFQLSQHNKYGGYDKDVLDGLGGYSTGYSGSLFLGGEWSESARIKNGKLIPTDNGVKTTSINIGTGFGGAKTSSITSSINVSKWIKGNVGYRPQFN</sequence>
<dbReference type="PANTHER" id="PTHR32305">
    <property type="match status" value="1"/>
</dbReference>
<dbReference type="RefSeq" id="WP_115644341.1">
    <property type="nucleotide sequence ID" value="NZ_UFTJ01000005.1"/>
</dbReference>
<dbReference type="PANTHER" id="PTHR32305:SF15">
    <property type="entry name" value="PROTEIN RHSA-RELATED"/>
    <property type="match status" value="1"/>
</dbReference>
<dbReference type="InterPro" id="IPR022385">
    <property type="entry name" value="Rhs_assc_core"/>
</dbReference>
<dbReference type="NCBIfam" id="TIGR03696">
    <property type="entry name" value="Rhs_assc_core"/>
    <property type="match status" value="1"/>
</dbReference>
<dbReference type="InterPro" id="IPR050708">
    <property type="entry name" value="T6SS_VgrG/RHS"/>
</dbReference>
<dbReference type="AlphaFoldDB" id="A0A380ZW28"/>
<accession>A0A380ZW28</accession>
<evidence type="ECO:0000313" key="1">
    <source>
        <dbReference type="EMBL" id="SUV53215.1"/>
    </source>
</evidence>
<dbReference type="Proteomes" id="UP000255515">
    <property type="component" value="Unassembled WGS sequence"/>
</dbReference>
<protein>
    <submittedName>
        <fullName evidence="1">Cell wall-associated polypeptide CWBP200</fullName>
    </submittedName>
</protein>
<gene>
    <name evidence="1" type="primary">wapA_4</name>
    <name evidence="1" type="ORF">NCTC11661_02364</name>
</gene>